<dbReference type="InterPro" id="IPR011672">
    <property type="entry name" value="DUF1614"/>
</dbReference>
<evidence type="ECO:0008006" key="4">
    <source>
        <dbReference type="Google" id="ProtNLM"/>
    </source>
</evidence>
<protein>
    <recommendedName>
        <fullName evidence="4">DUF1614 domain-containing protein</fullName>
    </recommendedName>
</protein>
<dbReference type="AlphaFoldDB" id="A0A2G9YUW9"/>
<feature type="transmembrane region" description="Helical" evidence="1">
    <location>
        <begin position="102"/>
        <end position="119"/>
    </location>
</feature>
<evidence type="ECO:0000313" key="2">
    <source>
        <dbReference type="EMBL" id="PIP22979.1"/>
    </source>
</evidence>
<feature type="transmembrane region" description="Helical" evidence="1">
    <location>
        <begin position="49"/>
        <end position="71"/>
    </location>
</feature>
<comment type="caution">
    <text evidence="2">The sequence shown here is derived from an EMBL/GenBank/DDBJ whole genome shotgun (WGS) entry which is preliminary data.</text>
</comment>
<proteinExistence type="predicted"/>
<name>A0A2G9YUW9_9BACT</name>
<evidence type="ECO:0000256" key="1">
    <source>
        <dbReference type="SAM" id="Phobius"/>
    </source>
</evidence>
<keyword evidence="1" id="KW-1133">Transmembrane helix</keyword>
<sequence length="185" mass="20267">MPFIFLFFLLFLFICSMVNIPLGGKKLIYFEKKSFLGLFKTPMVRVEGVFINLGGAIIPIVFSLYLFFLIWRKGFDLEPVLLSVFLLILVCKFLSKVVPGKGIVISPFIPPIFSVLLALALTPEYAASCAFISGVWGTLIGGDILNLGRVRKVSPGMISIGGAGVFDGIFLVGIISFLLVLFVSF</sequence>
<keyword evidence="1" id="KW-0812">Transmembrane</keyword>
<accession>A0A2G9YUW9</accession>
<feature type="transmembrane region" description="Helical" evidence="1">
    <location>
        <begin position="77"/>
        <end position="95"/>
    </location>
</feature>
<evidence type="ECO:0000313" key="3">
    <source>
        <dbReference type="Proteomes" id="UP000229976"/>
    </source>
</evidence>
<dbReference type="Proteomes" id="UP000229976">
    <property type="component" value="Unassembled WGS sequence"/>
</dbReference>
<reference evidence="2 3" key="1">
    <citation type="submission" date="2017-09" db="EMBL/GenBank/DDBJ databases">
        <title>Depth-based differentiation of microbial function through sediment-hosted aquifers and enrichment of novel symbionts in the deep terrestrial subsurface.</title>
        <authorList>
            <person name="Probst A.J."/>
            <person name="Ladd B."/>
            <person name="Jarett J.K."/>
            <person name="Geller-Mcgrath D.E."/>
            <person name="Sieber C.M."/>
            <person name="Emerson J.B."/>
            <person name="Anantharaman K."/>
            <person name="Thomas B.C."/>
            <person name="Malmstrom R."/>
            <person name="Stieglmeier M."/>
            <person name="Klingl A."/>
            <person name="Woyke T."/>
            <person name="Ryan C.M."/>
            <person name="Banfield J.F."/>
        </authorList>
    </citation>
    <scope>NUCLEOTIDE SEQUENCE [LARGE SCALE GENOMIC DNA]</scope>
    <source>
        <strain evidence="2">CG23_combo_of_CG06-09_8_20_14_all_39_17</strain>
    </source>
</reference>
<keyword evidence="1" id="KW-0472">Membrane</keyword>
<feature type="transmembrane region" description="Helical" evidence="1">
    <location>
        <begin position="157"/>
        <end position="183"/>
    </location>
</feature>
<dbReference type="Pfam" id="PF07758">
    <property type="entry name" value="DUF1614"/>
    <property type="match status" value="1"/>
</dbReference>
<feature type="transmembrane region" description="Helical" evidence="1">
    <location>
        <begin position="6"/>
        <end position="28"/>
    </location>
</feature>
<dbReference type="EMBL" id="PCRO01000014">
    <property type="protein sequence ID" value="PIP22979.1"/>
    <property type="molecule type" value="Genomic_DNA"/>
</dbReference>
<organism evidence="2 3">
    <name type="scientific">Candidatus Nealsonbacteria bacterium CG23_combo_of_CG06-09_8_20_14_all_39_17</name>
    <dbReference type="NCBI Taxonomy" id="1974722"/>
    <lineage>
        <taxon>Bacteria</taxon>
        <taxon>Candidatus Nealsoniibacteriota</taxon>
    </lineage>
</organism>
<gene>
    <name evidence="2" type="ORF">COX37_01125</name>
</gene>
<feature type="transmembrane region" description="Helical" evidence="1">
    <location>
        <begin position="125"/>
        <end position="145"/>
    </location>
</feature>